<evidence type="ECO:0000313" key="14">
    <source>
        <dbReference type="EMBL" id="MCW3482552.1"/>
    </source>
</evidence>
<keyword evidence="2 12" id="KW-0540">Nuclease</keyword>
<dbReference type="Gene3D" id="3.30.420.10">
    <property type="entry name" value="Ribonuclease H-like superfamily/Ribonuclease H"/>
    <property type="match status" value="3"/>
</dbReference>
<evidence type="ECO:0000256" key="8">
    <source>
        <dbReference type="ARBA" id="ARBA00023118"/>
    </source>
</evidence>
<dbReference type="HAMAP" id="MF_01480">
    <property type="entry name" value="Cas9"/>
    <property type="match status" value="1"/>
</dbReference>
<feature type="active site" description="For RuvC-like nuclease domain" evidence="12">
    <location>
        <position position="8"/>
    </location>
</feature>
<comment type="subunit">
    <text evidence="11 12">Monomer. Binds crRNA and tracrRNA.</text>
</comment>
<feature type="binding site" evidence="12">
    <location>
        <position position="8"/>
    </location>
    <ligand>
        <name>Mg(2+)</name>
        <dbReference type="ChEBI" id="CHEBI:18420"/>
        <label>1</label>
    </ligand>
</feature>
<keyword evidence="15" id="KW-1185">Reference proteome</keyword>
<feature type="binding site" evidence="12">
    <location>
        <position position="547"/>
    </location>
    <ligand>
        <name>Mg(2+)</name>
        <dbReference type="ChEBI" id="CHEBI:18420"/>
        <label>2</label>
    </ligand>
</feature>
<protein>
    <recommendedName>
        <fullName evidence="12">CRISPR-associated endonuclease Cas9</fullName>
        <ecNumber evidence="12">3.1.-.-</ecNumber>
    </recommendedName>
</protein>
<dbReference type="InterPro" id="IPR036397">
    <property type="entry name" value="RNaseH_sf"/>
</dbReference>
<reference evidence="14 15" key="1">
    <citation type="submission" date="2022-10" db="EMBL/GenBank/DDBJ databases">
        <title>Chitinophaga nivalis PC15 sp. nov., isolated from Pyeongchang county, South Korea.</title>
        <authorList>
            <person name="Trinh H.N."/>
        </authorList>
    </citation>
    <scope>NUCLEOTIDE SEQUENCE [LARGE SCALE GENOMIC DNA]</scope>
    <source>
        <strain evidence="14 15">PC14</strain>
    </source>
</reference>
<feature type="binding site" evidence="12">
    <location>
        <position position="821"/>
    </location>
    <ligand>
        <name>Mg(2+)</name>
        <dbReference type="ChEBI" id="CHEBI:18420"/>
        <label>2</label>
    </ligand>
</feature>
<evidence type="ECO:0000256" key="7">
    <source>
        <dbReference type="ARBA" id="ARBA00022884"/>
    </source>
</evidence>
<dbReference type="Pfam" id="PF13395">
    <property type="entry name" value="HNH_4"/>
    <property type="match status" value="1"/>
</dbReference>
<feature type="binding site" evidence="12">
    <location>
        <position position="547"/>
    </location>
    <ligand>
        <name>Mg(2+)</name>
        <dbReference type="ChEBI" id="CHEBI:18420"/>
        <label>1</label>
    </ligand>
</feature>
<feature type="binding site" evidence="12">
    <location>
        <position position="543"/>
    </location>
    <ligand>
        <name>Mg(2+)</name>
        <dbReference type="ChEBI" id="CHEBI:18420"/>
        <label>1</label>
    </ligand>
</feature>
<evidence type="ECO:0000256" key="5">
    <source>
        <dbReference type="ARBA" id="ARBA00022801"/>
    </source>
</evidence>
<dbReference type="InterPro" id="IPR028629">
    <property type="entry name" value="Cas9"/>
</dbReference>
<keyword evidence="7 12" id="KW-0694">RNA-binding</keyword>
<comment type="function">
    <text evidence="12">CRISPR (clustered regularly interspaced short palindromic repeat) is an adaptive immune system that provides protection against mobile genetic elements (viruses, transposable elements and conjugative plasmids). CRISPR clusters contain spacers, sequences complementary to antecedent mobile elements, and target invading nucleic acids. CRISPR clusters are transcribed and processed into CRISPR RNA (crRNA). In type II CRISPR systems correct processing of pre-crRNA requires a trans-encoded small RNA (tracrRNA), endogenous ribonuclease 3 (rnc) and this protein. The tracrRNA serves as a guide for ribonuclease 3-aided processing of pre-crRNA. Subsequently Cas9/crRNA/tracrRNA endonucleolytically cleaves linear or circular dsDNA target complementary to the spacer; Cas9 is inactive in the absence of the 2 guide RNAs (gRNA). Cas9 recognizes the protospacer adjacent motif (PAM) in the CRISPR repeat sequences to help distinguish self versus nonself, as targets within the bacterial CRISPR locus do not have PAMs. PAM recognition is also required for catalytic activity.</text>
</comment>
<feature type="binding site" evidence="12">
    <location>
        <position position="8"/>
    </location>
    <ligand>
        <name>Mg(2+)</name>
        <dbReference type="ChEBI" id="CHEBI:18420"/>
        <label>2</label>
    </ligand>
</feature>
<evidence type="ECO:0000256" key="4">
    <source>
        <dbReference type="ARBA" id="ARBA00022759"/>
    </source>
</evidence>
<accession>A0ABT3IF19</accession>
<evidence type="ECO:0000256" key="9">
    <source>
        <dbReference type="ARBA" id="ARBA00023125"/>
    </source>
</evidence>
<feature type="domain" description="HNH Cas9-type" evidence="13">
    <location>
        <begin position="551"/>
        <end position="712"/>
    </location>
</feature>
<evidence type="ECO:0000256" key="11">
    <source>
        <dbReference type="ARBA" id="ARBA00046380"/>
    </source>
</evidence>
<evidence type="ECO:0000256" key="12">
    <source>
        <dbReference type="HAMAP-Rule" id="MF_01480"/>
    </source>
</evidence>
<dbReference type="Pfam" id="PF18541">
    <property type="entry name" value="RuvC_III"/>
    <property type="match status" value="1"/>
</dbReference>
<keyword evidence="4 12" id="KW-0255">Endonuclease</keyword>
<keyword evidence="3 12" id="KW-0479">Metal-binding</keyword>
<comment type="domain">
    <text evidence="12">Has 2 endonuclease domains. The discontinuous RuvC-like domain cleaves the target DNA noncomplementary to crRNA while the HNH nuclease domain cleaves the target DNA complementary to crRNA.</text>
</comment>
<dbReference type="NCBIfam" id="TIGR01865">
    <property type="entry name" value="cas_Csn1"/>
    <property type="match status" value="1"/>
</dbReference>
<dbReference type="InterPro" id="IPR003615">
    <property type="entry name" value="HNH_nuc"/>
</dbReference>
<keyword evidence="8 12" id="KW-0051">Antiviral defense</keyword>
<dbReference type="Gene3D" id="1.10.30.50">
    <property type="match status" value="1"/>
</dbReference>
<keyword evidence="5 12" id="KW-0378">Hydrolase</keyword>
<comment type="similarity">
    <text evidence="12">Belongs to the CRISPR-associated Cas9 family.</text>
</comment>
<evidence type="ECO:0000256" key="2">
    <source>
        <dbReference type="ARBA" id="ARBA00022722"/>
    </source>
</evidence>
<keyword evidence="6 12" id="KW-0460">Magnesium</keyword>
<comment type="cofactor">
    <cofactor evidence="1 12">
        <name>Mg(2+)</name>
        <dbReference type="ChEBI" id="CHEBI:18420"/>
    </cofactor>
</comment>
<evidence type="ECO:0000259" key="13">
    <source>
        <dbReference type="PROSITE" id="PS51749"/>
    </source>
</evidence>
<evidence type="ECO:0000256" key="10">
    <source>
        <dbReference type="ARBA" id="ARBA00023211"/>
    </source>
</evidence>
<keyword evidence="10" id="KW-0464">Manganese</keyword>
<comment type="caution">
    <text evidence="14">The sequence shown here is derived from an EMBL/GenBank/DDBJ whole genome shotgun (WGS) entry which is preliminary data.</text>
</comment>
<dbReference type="InterPro" id="IPR033114">
    <property type="entry name" value="HNH_CAS9"/>
</dbReference>
<sequence length="1199" mass="139135">MTKILGIDAGTNSLGWALIDDVQQEIIAAGVRIFPEGVNRDNKGKEIPKNMHRRTKRQVRRQSARQKYRKYRLARYLMQYDMFPVVADIRKELQVSPLPAVLRLFFSIDPYECRSRAFNGEKLGLWELGRVLYHFTQRRGYKEAINQDNDEEGKLYEGSVKDNKIGINETQQLVMEYGTLGNGLYQTNPHEKRWRNRYTTRKMYTDEFEVIWERQQIFYPDLLTAAFKAQIGDATTGLLFMQRPLKSQSHLVGKCTLEKNKKRCRDSSIAFERRRTWEFINGIKLDGKPLSEQQRQLLVGLFFSKEKFNFDVIAKKLKIPINRFNYDDKKMVAGTLSISSLRKIFTPAIWDAKTLEEQEEILQIKYFAEDKEKTKAYLSRKFQLTEKQLMQFLQFKPSKGYSSLSYKATLQVLPFLEEGYLYHEAVWLGGIVNVFGKAAWELFPEEKKNYILSGAIDLYGTKDLDVPAATKQWLQTEFDISPKQSEKIYHHSIDFDKGDGSMPCLPEPENVRNPVVQQALFELRKVVNAIIEKYGKPDEIRIELSRELKSSIEDRNEIRIRQFENERENDAIKLLLDEWGNLPYTVGNIQKVKLYREIEKKFGQVLCPYRGDVITPRKLFNGEVDVEHIVPYTVSLDDSLANKTLCFREMNNRKGNRTPYTFFTQDMGPAHWEEVKARALQLLPYSKWRRFIEEKTPTLKEFEDKKLNDTRYISRVAKKYLEKVCKKVTVTQGEVTGKLRHYWGLDSLLNAPVTTEELPDGEYYIVINESKEVVKAVAWQSNKKANDNTIKELSKSGIVLQGNVRKHIFYPYKSRSDHRHHLVDALTIAFTKTSYLQQLSTMKGKGLLKEEFVKREMNFPEPWPGYYNQALQAVQQAMVSHQQRLRIVTSISKTIVVDNIKHQIKAKSIRGPLHGESIYGRRKDAAGNTAFHITKPLSQITKRAQVDKIVDPAVRNAVEAAIISTWQQTPLLFTALTDKQLVIPASNGWKINHYSKEKYEVPEGAFFEVEKDEVDKKIVAIKPKVFLTAYNGTQTPIRKVRIKENFSNAVPLKEGINQWVEPDNNFGVMVYQQSDGQLAEYVVTFWDAVEKRKQQVPVFDMPADGYKIIAILQINDLFILGLQADEIDWHNKQQLSKHLYRVQKISKGDYTFRKVTAATLSFDSELLRIGSFKAWKLQNPMKVKLDVLGNLQHRGMLQQ</sequence>
<evidence type="ECO:0000256" key="6">
    <source>
        <dbReference type="ARBA" id="ARBA00022842"/>
    </source>
</evidence>
<evidence type="ECO:0000256" key="3">
    <source>
        <dbReference type="ARBA" id="ARBA00022723"/>
    </source>
</evidence>
<dbReference type="InterPro" id="IPR041383">
    <property type="entry name" value="RuvC_III"/>
</dbReference>
<evidence type="ECO:0000256" key="1">
    <source>
        <dbReference type="ARBA" id="ARBA00001946"/>
    </source>
</evidence>
<dbReference type="EC" id="3.1.-.-" evidence="12"/>
<keyword evidence="9 12" id="KW-0238">DNA-binding</keyword>
<organism evidence="14 15">
    <name type="scientific">Chitinophaga nivalis</name>
    <dbReference type="NCBI Taxonomy" id="2991709"/>
    <lineage>
        <taxon>Bacteria</taxon>
        <taxon>Pseudomonadati</taxon>
        <taxon>Bacteroidota</taxon>
        <taxon>Chitinophagia</taxon>
        <taxon>Chitinophagales</taxon>
        <taxon>Chitinophagaceae</taxon>
        <taxon>Chitinophaga</taxon>
    </lineage>
</organism>
<feature type="active site" description="Proton acceptor for HNH nuclease domain" evidence="12">
    <location>
        <position position="628"/>
    </location>
</feature>
<gene>
    <name evidence="12" type="primary">cas9</name>
    <name evidence="14" type="ORF">OL497_01485</name>
</gene>
<evidence type="ECO:0000313" key="15">
    <source>
        <dbReference type="Proteomes" id="UP001207742"/>
    </source>
</evidence>
<dbReference type="Proteomes" id="UP001207742">
    <property type="component" value="Unassembled WGS sequence"/>
</dbReference>
<dbReference type="PROSITE" id="PS51749">
    <property type="entry name" value="HNH_CAS9"/>
    <property type="match status" value="1"/>
</dbReference>
<dbReference type="RefSeq" id="WP_264727069.1">
    <property type="nucleotide sequence ID" value="NZ_JAPDNR010000001.1"/>
</dbReference>
<dbReference type="EMBL" id="JAPDNS010000001">
    <property type="protein sequence ID" value="MCW3482552.1"/>
    <property type="molecule type" value="Genomic_DNA"/>
</dbReference>
<proteinExistence type="inferred from homology"/>
<name>A0ABT3IF19_9BACT</name>